<feature type="transmembrane region" description="Helical" evidence="7">
    <location>
        <begin position="149"/>
        <end position="169"/>
    </location>
</feature>
<evidence type="ECO:0000256" key="4">
    <source>
        <dbReference type="ARBA" id="ARBA00022989"/>
    </source>
</evidence>
<evidence type="ECO:0000256" key="1">
    <source>
        <dbReference type="ARBA" id="ARBA00004651"/>
    </source>
</evidence>
<evidence type="ECO:0000256" key="2">
    <source>
        <dbReference type="ARBA" id="ARBA00022475"/>
    </source>
</evidence>
<feature type="transmembrane region" description="Helical" evidence="7">
    <location>
        <begin position="291"/>
        <end position="309"/>
    </location>
</feature>
<feature type="transmembrane region" description="Helical" evidence="7">
    <location>
        <begin position="122"/>
        <end position="143"/>
    </location>
</feature>
<dbReference type="AlphaFoldDB" id="A0A381PZ98"/>
<evidence type="ECO:0000313" key="9">
    <source>
        <dbReference type="EMBL" id="SUZ72365.1"/>
    </source>
</evidence>
<feature type="transmembrane region" description="Helical" evidence="7">
    <location>
        <begin position="57"/>
        <end position="78"/>
    </location>
</feature>
<feature type="domain" description="Major facilitator superfamily (MFS) profile" evidence="8">
    <location>
        <begin position="1"/>
        <end position="374"/>
    </location>
</feature>
<accession>A0A381PZ98</accession>
<dbReference type="InterPro" id="IPR020846">
    <property type="entry name" value="MFS_dom"/>
</dbReference>
<name>A0A381PZ98_9ZZZZ</name>
<dbReference type="SUPFAM" id="SSF103473">
    <property type="entry name" value="MFS general substrate transporter"/>
    <property type="match status" value="1"/>
</dbReference>
<gene>
    <name evidence="9" type="ORF">METZ01_LOCUS25219</name>
</gene>
<keyword evidence="3 7" id="KW-0812">Transmembrane</keyword>
<evidence type="ECO:0000256" key="7">
    <source>
        <dbReference type="SAM" id="Phobius"/>
    </source>
</evidence>
<dbReference type="PANTHER" id="PTHR23513">
    <property type="entry name" value="INTEGRAL MEMBRANE EFFLUX PROTEIN-RELATED"/>
    <property type="match status" value="1"/>
</dbReference>
<feature type="transmembrane region" description="Helical" evidence="7">
    <location>
        <begin position="232"/>
        <end position="255"/>
    </location>
</feature>
<keyword evidence="5 7" id="KW-0472">Membrane</keyword>
<dbReference type="EMBL" id="UINC01001150">
    <property type="protein sequence ID" value="SUZ72365.1"/>
    <property type="molecule type" value="Genomic_DNA"/>
</dbReference>
<comment type="subcellular location">
    <subcellularLocation>
        <location evidence="1">Cell membrane</location>
        <topology evidence="1">Multi-pass membrane protein</topology>
    </subcellularLocation>
</comment>
<protein>
    <recommendedName>
        <fullName evidence="8">Major facilitator superfamily (MFS) profile domain-containing protein</fullName>
    </recommendedName>
</protein>
<feature type="transmembrane region" description="Helical" evidence="7">
    <location>
        <begin position="199"/>
        <end position="220"/>
    </location>
</feature>
<organism evidence="9">
    <name type="scientific">marine metagenome</name>
    <dbReference type="NCBI Taxonomy" id="408172"/>
    <lineage>
        <taxon>unclassified sequences</taxon>
        <taxon>metagenomes</taxon>
        <taxon>ecological metagenomes</taxon>
    </lineage>
</organism>
<dbReference type="CDD" id="cd06173">
    <property type="entry name" value="MFS_MefA_like"/>
    <property type="match status" value="1"/>
</dbReference>
<feature type="transmembrane region" description="Helical" evidence="7">
    <location>
        <begin position="84"/>
        <end position="102"/>
    </location>
</feature>
<dbReference type="GO" id="GO:0022857">
    <property type="term" value="F:transmembrane transporter activity"/>
    <property type="evidence" value="ECO:0007669"/>
    <property type="project" value="InterPro"/>
</dbReference>
<sequence length="407" mass="42671">MWNLSRWGISFVGPFIANDLTGSARMVQLAGVALWSPLLFGGVIGGWISDRFNRRRIVICQFFVTIPCLLLLGGIVLAGELQLWMLYPVLFVAGVGWVFDMVGRRVIVYDIVGSEKIDNALALETSGGAISLALGAVGGGALIQIVGVGWALVVMGALQIIALCAFAAVPAIAGRQQMTVAGLSALFDGVRMLRTEKSLVSILGVTAFVNFFFFSSTPLIQVVGGKFNVGPAFLGLLAGMLGVGMFGGALAVARYQPERRGLVYVGGSYVAFAFMVGFALAPWYAASAVSLAAAAVGMGLFGSTQAVLVMDSVSDDRRGRALGLLSSAIGVLPLGMLALGELAELLGTSSAIMVSVTVGAALMTLFLCFRPESLNLRQNTRGPDDLTDEDPPRARGLPPTVFDLKPI</sequence>
<feature type="transmembrane region" description="Helical" evidence="7">
    <location>
        <begin position="345"/>
        <end position="369"/>
    </location>
</feature>
<dbReference type="GO" id="GO:0005886">
    <property type="term" value="C:plasma membrane"/>
    <property type="evidence" value="ECO:0007669"/>
    <property type="project" value="UniProtKB-SubCell"/>
</dbReference>
<feature type="transmembrane region" description="Helical" evidence="7">
    <location>
        <begin position="321"/>
        <end position="339"/>
    </location>
</feature>
<dbReference type="PROSITE" id="PS50850">
    <property type="entry name" value="MFS"/>
    <property type="match status" value="1"/>
</dbReference>
<evidence type="ECO:0000256" key="5">
    <source>
        <dbReference type="ARBA" id="ARBA00023136"/>
    </source>
</evidence>
<feature type="transmembrane region" description="Helical" evidence="7">
    <location>
        <begin position="262"/>
        <end position="285"/>
    </location>
</feature>
<dbReference type="InterPro" id="IPR036259">
    <property type="entry name" value="MFS_trans_sf"/>
</dbReference>
<dbReference type="InterPro" id="IPR011701">
    <property type="entry name" value="MFS"/>
</dbReference>
<reference evidence="9" key="1">
    <citation type="submission" date="2018-05" db="EMBL/GenBank/DDBJ databases">
        <authorList>
            <person name="Lanie J.A."/>
            <person name="Ng W.-L."/>
            <person name="Kazmierczak K.M."/>
            <person name="Andrzejewski T.M."/>
            <person name="Davidsen T.M."/>
            <person name="Wayne K.J."/>
            <person name="Tettelin H."/>
            <person name="Glass J.I."/>
            <person name="Rusch D."/>
            <person name="Podicherti R."/>
            <person name="Tsui H.-C.T."/>
            <person name="Winkler M.E."/>
        </authorList>
    </citation>
    <scope>NUCLEOTIDE SEQUENCE</scope>
</reference>
<keyword evidence="2" id="KW-1003">Cell membrane</keyword>
<feature type="region of interest" description="Disordered" evidence="6">
    <location>
        <begin position="378"/>
        <end position="399"/>
    </location>
</feature>
<feature type="transmembrane region" description="Helical" evidence="7">
    <location>
        <begin position="27"/>
        <end position="48"/>
    </location>
</feature>
<dbReference type="Gene3D" id="1.20.1250.20">
    <property type="entry name" value="MFS general substrate transporter like domains"/>
    <property type="match status" value="2"/>
</dbReference>
<dbReference type="PANTHER" id="PTHR23513:SF11">
    <property type="entry name" value="STAPHYLOFERRIN A TRANSPORTER"/>
    <property type="match status" value="1"/>
</dbReference>
<dbReference type="Pfam" id="PF07690">
    <property type="entry name" value="MFS_1"/>
    <property type="match status" value="1"/>
</dbReference>
<evidence type="ECO:0000256" key="6">
    <source>
        <dbReference type="SAM" id="MobiDB-lite"/>
    </source>
</evidence>
<evidence type="ECO:0000259" key="8">
    <source>
        <dbReference type="PROSITE" id="PS50850"/>
    </source>
</evidence>
<keyword evidence="4 7" id="KW-1133">Transmembrane helix</keyword>
<proteinExistence type="predicted"/>
<evidence type="ECO:0000256" key="3">
    <source>
        <dbReference type="ARBA" id="ARBA00022692"/>
    </source>
</evidence>